<reference evidence="1 2" key="1">
    <citation type="journal article" date="2012" name="Science">
        <title>The Paleozoic origin of enzymatic lignin decomposition reconstructed from 31 fungal genomes.</title>
        <authorList>
            <person name="Floudas D."/>
            <person name="Binder M."/>
            <person name="Riley R."/>
            <person name="Barry K."/>
            <person name="Blanchette R.A."/>
            <person name="Henrissat B."/>
            <person name="Martinez A.T."/>
            <person name="Otillar R."/>
            <person name="Spatafora J.W."/>
            <person name="Yadav J.S."/>
            <person name="Aerts A."/>
            <person name="Benoit I."/>
            <person name="Boyd A."/>
            <person name="Carlson A."/>
            <person name="Copeland A."/>
            <person name="Coutinho P.M."/>
            <person name="de Vries R.P."/>
            <person name="Ferreira P."/>
            <person name="Findley K."/>
            <person name="Foster B."/>
            <person name="Gaskell J."/>
            <person name="Glotzer D."/>
            <person name="Gorecki P."/>
            <person name="Heitman J."/>
            <person name="Hesse C."/>
            <person name="Hori C."/>
            <person name="Igarashi K."/>
            <person name="Jurgens J.A."/>
            <person name="Kallen N."/>
            <person name="Kersten P."/>
            <person name="Kohler A."/>
            <person name="Kuees U."/>
            <person name="Kumar T.K.A."/>
            <person name="Kuo A."/>
            <person name="LaButti K."/>
            <person name="Larrondo L.F."/>
            <person name="Lindquist E."/>
            <person name="Ling A."/>
            <person name="Lombard V."/>
            <person name="Lucas S."/>
            <person name="Lundell T."/>
            <person name="Martin R."/>
            <person name="McLaughlin D.J."/>
            <person name="Morgenstern I."/>
            <person name="Morin E."/>
            <person name="Murat C."/>
            <person name="Nagy L.G."/>
            <person name="Nolan M."/>
            <person name="Ohm R.A."/>
            <person name="Patyshakuliyeva A."/>
            <person name="Rokas A."/>
            <person name="Ruiz-Duenas F.J."/>
            <person name="Sabat G."/>
            <person name="Salamov A."/>
            <person name="Samejima M."/>
            <person name="Schmutz J."/>
            <person name="Slot J.C."/>
            <person name="St John F."/>
            <person name="Stenlid J."/>
            <person name="Sun H."/>
            <person name="Sun S."/>
            <person name="Syed K."/>
            <person name="Tsang A."/>
            <person name="Wiebenga A."/>
            <person name="Young D."/>
            <person name="Pisabarro A."/>
            <person name="Eastwood D.C."/>
            <person name="Martin F."/>
            <person name="Cullen D."/>
            <person name="Grigoriev I.V."/>
            <person name="Hibbett D.S."/>
        </authorList>
    </citation>
    <scope>NUCLEOTIDE SEQUENCE</scope>
    <source>
        <strain evidence="2">FP-58527</strain>
    </source>
</reference>
<gene>
    <name evidence="1" type="ORF">FOMPIDRAFT_89842</name>
</gene>
<keyword evidence="2" id="KW-1185">Reference proteome</keyword>
<evidence type="ECO:0000313" key="2">
    <source>
        <dbReference type="Proteomes" id="UP000015241"/>
    </source>
</evidence>
<dbReference type="Proteomes" id="UP000015241">
    <property type="component" value="Unassembled WGS sequence"/>
</dbReference>
<dbReference type="HOGENOM" id="CLU_326780_0_0_1"/>
<dbReference type="AlphaFoldDB" id="S8F271"/>
<sequence>MPPKLVRRTQTFHEFSNAMRTAGASDSALMIGGPSSLTRLGPESIFTVPMNAFYEVPYTPEAQTVKEQRLQAQTLAARPEARRFHMRLGDIAFLPEFRTVVLAPRLVNDDNTAPLRAQFRNAVEQWERRARGELCRLIFDYTASHPEFGVDPLQLATTKFPCMCYRHKNDTLFYPAVLAHRCLLDVIPPRTSNMYEEAVLAQLTSSFSWSHESNRVWTHDDIFVDGTSEHSRRLIELGMQILYQDRSETFGNWRLATPDERKAGQEHERQMRQDAAIWGCGACQGFKDRPQSDVLLHIHKSITSQTLRQTTSSKYMWKQSFRSLPWHLPFPEGIIEPAWATLLFTKVCTACGTQTFELPKWEFNARFCVICALTKIIDSNDPLGDVLPRDKKHLAAHIPLAVFTPRQRASPYERTKYLRSEMEEVIDRWDKLLGLGDEDALAMFIGKCILRVQRAPMHIARCTAWSREHAQAVIAEEKALMNKYLKAIVSSLQELGWGDELDRMQTCNYAPLREHKDFGRPQELTDSVWQTMSDKMNQCMEKAREDRLVRERLQVLKGRWTPLEVTLKVLSDLPEARAYNIGVVEIALMPEIREIVDVPDGVSVDQASFAEVRAKFGDMVERWKIDQAIKLRELIMRARPVSVQPKPTETKRKGRRGKAKAQPEVDVLELATTRFRCNYCNGDSVALYWPGVLAHACLRNSLHSEGTDTYERFVYAKMRPCVWRTDRLTVAEPSEAAKVVIRLCGKDPEQATVEEMNALNVMLVKGDGEIRTWRNAILFDDVHGYVSRWSLATPDQLAMAQKLLPEIEMQRSRYICVSCSNQRLWHNAWWYDDALQHLRQEHGLAHPSLKHKFLVRQLAPDSLFIAGAIKMKLPTAVNVID</sequence>
<dbReference type="InParanoid" id="S8F271"/>
<dbReference type="EMBL" id="KE504198">
    <property type="protein sequence ID" value="EPS95875.1"/>
    <property type="molecule type" value="Genomic_DNA"/>
</dbReference>
<organism evidence="1 2">
    <name type="scientific">Fomitopsis schrenkii</name>
    <name type="common">Brown rot fungus</name>
    <dbReference type="NCBI Taxonomy" id="2126942"/>
    <lineage>
        <taxon>Eukaryota</taxon>
        <taxon>Fungi</taxon>
        <taxon>Dikarya</taxon>
        <taxon>Basidiomycota</taxon>
        <taxon>Agaricomycotina</taxon>
        <taxon>Agaricomycetes</taxon>
        <taxon>Polyporales</taxon>
        <taxon>Fomitopsis</taxon>
    </lineage>
</organism>
<accession>S8F271</accession>
<proteinExistence type="predicted"/>
<protein>
    <submittedName>
        <fullName evidence="1">Uncharacterized protein</fullName>
    </submittedName>
</protein>
<name>S8F271_FOMSC</name>
<dbReference type="OrthoDB" id="2322499at2759"/>
<evidence type="ECO:0000313" key="1">
    <source>
        <dbReference type="EMBL" id="EPS95875.1"/>
    </source>
</evidence>